<evidence type="ECO:0000256" key="5">
    <source>
        <dbReference type="ARBA" id="ARBA00022714"/>
    </source>
</evidence>
<feature type="domain" description="2Fe-2S ferredoxin-type" evidence="13">
    <location>
        <begin position="3"/>
        <end position="82"/>
    </location>
</feature>
<dbReference type="InterPro" id="IPR054351">
    <property type="entry name" value="NADH_UbQ_OxRdtase_ferredoxin"/>
</dbReference>
<evidence type="ECO:0000259" key="13">
    <source>
        <dbReference type="PROSITE" id="PS51085"/>
    </source>
</evidence>
<dbReference type="GO" id="GO:0008137">
    <property type="term" value="F:NADH dehydrogenase (ubiquinone) activity"/>
    <property type="evidence" value="ECO:0007669"/>
    <property type="project" value="InterPro"/>
</dbReference>
<keyword evidence="4" id="KW-0004">4Fe-4S</keyword>
<dbReference type="PANTHER" id="PTHR43105">
    <property type="entry name" value="RESPIRATORY NITRATE REDUCTASE"/>
    <property type="match status" value="1"/>
</dbReference>
<dbReference type="InterPro" id="IPR050123">
    <property type="entry name" value="Prok_molybdopt-oxidoreductase"/>
</dbReference>
<dbReference type="SMART" id="SM00929">
    <property type="entry name" value="NADH-G_4Fe-4S_3"/>
    <property type="match status" value="1"/>
</dbReference>
<evidence type="ECO:0000313" key="16">
    <source>
        <dbReference type="EMBL" id="MBB5346357.1"/>
    </source>
</evidence>
<dbReference type="Pfam" id="PF13510">
    <property type="entry name" value="Fer2_4"/>
    <property type="match status" value="1"/>
</dbReference>
<dbReference type="AlphaFoldDB" id="A0A840UJ25"/>
<protein>
    <submittedName>
        <fullName evidence="16">NADH-quinone oxidoreductase subunit G</fullName>
    </submittedName>
</protein>
<dbReference type="Pfam" id="PF10588">
    <property type="entry name" value="NADH-G_4Fe-4S_3"/>
    <property type="match status" value="1"/>
</dbReference>
<dbReference type="PANTHER" id="PTHR43105:SF13">
    <property type="entry name" value="NADH-UBIQUINONE OXIDOREDUCTASE 75 KDA SUBUNIT, MITOCHONDRIAL"/>
    <property type="match status" value="1"/>
</dbReference>
<keyword evidence="7" id="KW-1278">Translocase</keyword>
<dbReference type="Pfam" id="PF22117">
    <property type="entry name" value="Fer4_Nqo3"/>
    <property type="match status" value="1"/>
</dbReference>
<dbReference type="FunFam" id="3.10.20.740:FF:000004">
    <property type="entry name" value="NADH-quinone oxidoreductase"/>
    <property type="match status" value="1"/>
</dbReference>
<sequence length="520" mass="57326">MAETVKLFVNGQEVEVESGKNLIDAFKVIGVEIPHFCYHPALGADGNCRMCLVGIEDGRPPLVPACKTPVAEGLKVQLDTEKIKKIQHDVMELELINHPTDCPVCDQAGECTLQDYYMTYDHQASRMRVPQVLKGKKMDFGCGVIHDQERCVLCARCVRFTRLITKTGELGIVNRSDEARVTTFPGRKLDNRYALNVVDLCPVGAMTSKDFRFKQRAWFLSRSSGICHGCAKGCNIFIDHNREKGGDDRIYRFRARHNGLVNGYFICDAGRLSYHQENEGRLGTTRLAGKDCTIDEAVETARRKIENARKPLFLISPNCTLEQMIAIKGLATARKGRVSGYSDSYIMEGDGDDFLIRDDKSANRAGFAALGIDTTLEAFRLALNEADLLVNFNNDLLRSEASGTFTEKLSALTVIAVSSHDNTLTRKATVAFSVSSYSEYGGTIINQDQILQRFTAAVVKNDPVPNMIEVVRLLGGPVTDDVTITKAMQDAIPVLAGIEATAFPTAGLNLKEKETDHVTA</sequence>
<organism evidence="16 17">
    <name type="scientific">Desulfoprunum benzoelyticum</name>
    <dbReference type="NCBI Taxonomy" id="1506996"/>
    <lineage>
        <taxon>Bacteria</taxon>
        <taxon>Pseudomonadati</taxon>
        <taxon>Thermodesulfobacteriota</taxon>
        <taxon>Desulfobulbia</taxon>
        <taxon>Desulfobulbales</taxon>
        <taxon>Desulfobulbaceae</taxon>
        <taxon>Desulfoprunum</taxon>
    </lineage>
</organism>
<keyword evidence="10" id="KW-0520">NAD</keyword>
<dbReference type="RefSeq" id="WP_183347133.1">
    <property type="nucleotide sequence ID" value="NZ_JACHEO010000001.1"/>
</dbReference>
<dbReference type="GO" id="GO:0042773">
    <property type="term" value="P:ATP synthesis coupled electron transport"/>
    <property type="evidence" value="ECO:0007669"/>
    <property type="project" value="InterPro"/>
</dbReference>
<dbReference type="SUPFAM" id="SSF54862">
    <property type="entry name" value="4Fe-4S ferredoxins"/>
    <property type="match status" value="1"/>
</dbReference>
<dbReference type="GO" id="GO:0046872">
    <property type="term" value="F:metal ion binding"/>
    <property type="evidence" value="ECO:0007669"/>
    <property type="project" value="UniProtKB-KW"/>
</dbReference>
<comment type="cofactor">
    <cofactor evidence="1">
        <name>[4Fe-4S] cluster</name>
        <dbReference type="ChEBI" id="CHEBI:49883"/>
    </cofactor>
</comment>
<gene>
    <name evidence="16" type="ORF">HNQ81_000064</name>
</gene>
<dbReference type="CDD" id="cd00207">
    <property type="entry name" value="fer2"/>
    <property type="match status" value="1"/>
</dbReference>
<dbReference type="InterPro" id="IPR006963">
    <property type="entry name" value="Mopterin_OxRdtase_4Fe-4S_dom"/>
</dbReference>
<dbReference type="InterPro" id="IPR036010">
    <property type="entry name" value="2Fe-2S_ferredoxin-like_sf"/>
</dbReference>
<comment type="caution">
    <text evidence="16">The sequence shown here is derived from an EMBL/GenBank/DDBJ whole genome shotgun (WGS) entry which is preliminary data.</text>
</comment>
<dbReference type="PROSITE" id="PS00643">
    <property type="entry name" value="COMPLEX1_75K_3"/>
    <property type="match status" value="1"/>
</dbReference>
<dbReference type="SUPFAM" id="SSF53706">
    <property type="entry name" value="Formate dehydrogenase/DMSO reductase, domains 1-3"/>
    <property type="match status" value="1"/>
</dbReference>
<dbReference type="PROSITE" id="PS51085">
    <property type="entry name" value="2FE2S_FER_2"/>
    <property type="match status" value="1"/>
</dbReference>
<comment type="subcellular location">
    <subcellularLocation>
        <location evidence="2">Membrane</location>
    </subcellularLocation>
</comment>
<dbReference type="Gene3D" id="3.30.70.20">
    <property type="match status" value="1"/>
</dbReference>
<reference evidence="16 17" key="1">
    <citation type="submission" date="2020-08" db="EMBL/GenBank/DDBJ databases">
        <title>Genomic Encyclopedia of Type Strains, Phase IV (KMG-IV): sequencing the most valuable type-strain genomes for metagenomic binning, comparative biology and taxonomic classification.</title>
        <authorList>
            <person name="Goeker M."/>
        </authorList>
    </citation>
    <scope>NUCLEOTIDE SEQUENCE [LARGE SCALE GENOMIC DNA]</scope>
    <source>
        <strain evidence="16 17">DSM 28570</strain>
    </source>
</reference>
<dbReference type="Proteomes" id="UP000539642">
    <property type="component" value="Unassembled WGS sequence"/>
</dbReference>
<evidence type="ECO:0000256" key="2">
    <source>
        <dbReference type="ARBA" id="ARBA00004370"/>
    </source>
</evidence>
<keyword evidence="5" id="KW-0001">2Fe-2S</keyword>
<evidence type="ECO:0000256" key="4">
    <source>
        <dbReference type="ARBA" id="ARBA00022485"/>
    </source>
</evidence>
<accession>A0A840UJ25</accession>
<name>A0A840UJ25_9BACT</name>
<dbReference type="EMBL" id="JACHEO010000001">
    <property type="protein sequence ID" value="MBB5346357.1"/>
    <property type="molecule type" value="Genomic_DNA"/>
</dbReference>
<keyword evidence="9" id="KW-0411">Iron-sulfur</keyword>
<dbReference type="InterPro" id="IPR001041">
    <property type="entry name" value="2Fe-2S_ferredoxin-type"/>
</dbReference>
<keyword evidence="17" id="KW-1185">Reference proteome</keyword>
<evidence type="ECO:0000259" key="15">
    <source>
        <dbReference type="PROSITE" id="PS51839"/>
    </source>
</evidence>
<evidence type="ECO:0000256" key="12">
    <source>
        <dbReference type="ARBA" id="ARBA00034078"/>
    </source>
</evidence>
<dbReference type="PROSITE" id="PS00641">
    <property type="entry name" value="COMPLEX1_75K_1"/>
    <property type="match status" value="1"/>
</dbReference>
<evidence type="ECO:0000259" key="14">
    <source>
        <dbReference type="PROSITE" id="PS51669"/>
    </source>
</evidence>
<dbReference type="GO" id="GO:0051539">
    <property type="term" value="F:4 iron, 4 sulfur cluster binding"/>
    <property type="evidence" value="ECO:0007669"/>
    <property type="project" value="UniProtKB-KW"/>
</dbReference>
<dbReference type="PROSITE" id="PS51669">
    <property type="entry name" value="4FE4S_MOW_BIS_MGD"/>
    <property type="match status" value="1"/>
</dbReference>
<evidence type="ECO:0000256" key="10">
    <source>
        <dbReference type="ARBA" id="ARBA00023027"/>
    </source>
</evidence>
<comment type="similarity">
    <text evidence="3">Belongs to the complex I 75 kDa subunit family.</text>
</comment>
<evidence type="ECO:0000256" key="1">
    <source>
        <dbReference type="ARBA" id="ARBA00001966"/>
    </source>
</evidence>
<dbReference type="PROSITE" id="PS51839">
    <property type="entry name" value="4FE4S_HC3"/>
    <property type="match status" value="1"/>
</dbReference>
<keyword evidence="6" id="KW-0479">Metal-binding</keyword>
<dbReference type="GO" id="GO:0016491">
    <property type="term" value="F:oxidoreductase activity"/>
    <property type="evidence" value="ECO:0007669"/>
    <property type="project" value="InterPro"/>
</dbReference>
<keyword evidence="8" id="KW-0408">Iron</keyword>
<evidence type="ECO:0000256" key="9">
    <source>
        <dbReference type="ARBA" id="ARBA00023014"/>
    </source>
</evidence>
<dbReference type="InterPro" id="IPR019574">
    <property type="entry name" value="NADH_UbQ_OxRdtase_Gsu_4Fe4S-bd"/>
</dbReference>
<dbReference type="GO" id="GO:0051537">
    <property type="term" value="F:2 iron, 2 sulfur cluster binding"/>
    <property type="evidence" value="ECO:0007669"/>
    <property type="project" value="UniProtKB-KW"/>
</dbReference>
<feature type="domain" description="4Fe-4S Mo/W bis-MGD-type" evidence="14">
    <location>
        <begin position="220"/>
        <end position="281"/>
    </location>
</feature>
<dbReference type="GO" id="GO:0016020">
    <property type="term" value="C:membrane"/>
    <property type="evidence" value="ECO:0007669"/>
    <property type="project" value="UniProtKB-SubCell"/>
</dbReference>
<dbReference type="InterPro" id="IPR000283">
    <property type="entry name" value="NADH_UbQ_OxRdtase_75kDa_su_CS"/>
</dbReference>
<evidence type="ECO:0000256" key="8">
    <source>
        <dbReference type="ARBA" id="ARBA00023004"/>
    </source>
</evidence>
<evidence type="ECO:0000256" key="11">
    <source>
        <dbReference type="ARBA" id="ARBA00023136"/>
    </source>
</evidence>
<evidence type="ECO:0000313" key="17">
    <source>
        <dbReference type="Proteomes" id="UP000539642"/>
    </source>
</evidence>
<comment type="cofactor">
    <cofactor evidence="12">
        <name>[2Fe-2S] cluster</name>
        <dbReference type="ChEBI" id="CHEBI:190135"/>
    </cofactor>
</comment>
<dbReference type="SUPFAM" id="SSF54292">
    <property type="entry name" value="2Fe-2S ferredoxin-like"/>
    <property type="match status" value="1"/>
</dbReference>
<evidence type="ECO:0000256" key="3">
    <source>
        <dbReference type="ARBA" id="ARBA00005404"/>
    </source>
</evidence>
<proteinExistence type="inferred from homology"/>
<feature type="domain" description="4Fe-4S His(Cys)3-ligated-type" evidence="15">
    <location>
        <begin position="82"/>
        <end position="121"/>
    </location>
</feature>
<keyword evidence="11" id="KW-0472">Membrane</keyword>
<evidence type="ECO:0000256" key="7">
    <source>
        <dbReference type="ARBA" id="ARBA00022967"/>
    </source>
</evidence>
<dbReference type="Gene3D" id="3.10.20.740">
    <property type="match status" value="1"/>
</dbReference>
<evidence type="ECO:0000256" key="6">
    <source>
        <dbReference type="ARBA" id="ARBA00022723"/>
    </source>
</evidence>